<organism evidence="1 2">
    <name type="scientific">Rudaeicoccus suwonensis</name>
    <dbReference type="NCBI Taxonomy" id="657409"/>
    <lineage>
        <taxon>Bacteria</taxon>
        <taxon>Bacillati</taxon>
        <taxon>Actinomycetota</taxon>
        <taxon>Actinomycetes</taxon>
        <taxon>Micrococcales</taxon>
        <taxon>Dermacoccaceae</taxon>
        <taxon>Rudaeicoccus</taxon>
    </lineage>
</organism>
<keyword evidence="2" id="KW-1185">Reference proteome</keyword>
<dbReference type="AlphaFoldDB" id="A0A561EBN7"/>
<gene>
    <name evidence="1" type="ORF">BKA23_1854</name>
</gene>
<reference evidence="1 2" key="1">
    <citation type="submission" date="2019-06" db="EMBL/GenBank/DDBJ databases">
        <title>Sequencing the genomes of 1000 actinobacteria strains.</title>
        <authorList>
            <person name="Klenk H.-P."/>
        </authorList>
    </citation>
    <scope>NUCLEOTIDE SEQUENCE [LARGE SCALE GENOMIC DNA]</scope>
    <source>
        <strain evidence="1 2">DSM 19560</strain>
    </source>
</reference>
<proteinExistence type="predicted"/>
<name>A0A561EBN7_9MICO</name>
<accession>A0A561EBN7</accession>
<evidence type="ECO:0000313" key="2">
    <source>
        <dbReference type="Proteomes" id="UP000318297"/>
    </source>
</evidence>
<dbReference type="EMBL" id="VIVQ01000001">
    <property type="protein sequence ID" value="TWE13026.1"/>
    <property type="molecule type" value="Genomic_DNA"/>
</dbReference>
<sequence>MRRDAVSGKDRPRTYSTTVSYPLSVDARTQLSLPPHSVKHLPPRDVAMCRMMATFLTNADISCSWFPTRIDISW</sequence>
<evidence type="ECO:0000313" key="1">
    <source>
        <dbReference type="EMBL" id="TWE13026.1"/>
    </source>
</evidence>
<protein>
    <submittedName>
        <fullName evidence="1">Uncharacterized protein</fullName>
    </submittedName>
</protein>
<comment type="caution">
    <text evidence="1">The sequence shown here is derived from an EMBL/GenBank/DDBJ whole genome shotgun (WGS) entry which is preliminary data.</text>
</comment>
<dbReference type="Proteomes" id="UP000318297">
    <property type="component" value="Unassembled WGS sequence"/>
</dbReference>